<dbReference type="InterPro" id="IPR050540">
    <property type="entry name" value="F-actin_Monoox_Mical"/>
</dbReference>
<feature type="compositionally biased region" description="Polar residues" evidence="2">
    <location>
        <begin position="8"/>
        <end position="19"/>
    </location>
</feature>
<reference evidence="6" key="1">
    <citation type="submission" date="2017-02" db="UniProtKB">
        <authorList>
            <consortium name="WormBaseParasite"/>
        </authorList>
    </citation>
    <scope>IDENTIFICATION</scope>
</reference>
<dbReference type="InterPro" id="IPR036872">
    <property type="entry name" value="CH_dom_sf"/>
</dbReference>
<dbReference type="SUPFAM" id="SSF47576">
    <property type="entry name" value="Calponin-homology domain, CH-domain"/>
    <property type="match status" value="1"/>
</dbReference>
<evidence type="ECO:0000313" key="5">
    <source>
        <dbReference type="Proteomes" id="UP000267096"/>
    </source>
</evidence>
<organism evidence="6">
    <name type="scientific">Anisakis simplex</name>
    <name type="common">Herring worm</name>
    <dbReference type="NCBI Taxonomy" id="6269"/>
    <lineage>
        <taxon>Eukaryota</taxon>
        <taxon>Metazoa</taxon>
        <taxon>Ecdysozoa</taxon>
        <taxon>Nematoda</taxon>
        <taxon>Chromadorea</taxon>
        <taxon>Rhabditida</taxon>
        <taxon>Spirurina</taxon>
        <taxon>Ascaridomorpha</taxon>
        <taxon>Ascaridoidea</taxon>
        <taxon>Anisakidae</taxon>
        <taxon>Anisakis</taxon>
        <taxon>Anisakis simplex complex</taxon>
    </lineage>
</organism>
<accession>A0A0M3K6B5</accession>
<feature type="compositionally biased region" description="Low complexity" evidence="2">
    <location>
        <begin position="158"/>
        <end position="174"/>
    </location>
</feature>
<sequence length="523" mass="58836">MGGVSAFSMVQQQKVSPNRCTDLGRSKARSSKLKRPTLSAATSTPAAPGSTTLHTTSSTSKSGASGKATNAVRMGGVMSNSSRTKSAVRKQLRETGASMARRLSSSARRSSPSQSLATSSTAQSLNGRDRDRNGNHRRRDDTQTQSEVVVLREDNHSTNNNATTAATKTTLKNNSECNEPAEKRTHLVSVDDSSLEASHLDACEEKEADDRERSELREKYISAKRGSSVLSAQVSSYAERVDSLKNELEQSRKRETQLHVQIDHLSNLLKQKAVDEYERNELQTKDENKENSVLRNLVQENERLRLRINGLLSEKEALRVSLQKANEEIDRLKEELLKLNSTIEVEREEWDRMQSDLLIAVRVANDFKLEAQEEMKTLYAKIADLQKRRQSNLANMSSGSIKLFDERSTCWEDIAWERLMRGCERGSRRNALLRWCQQSISPSYPNIELTNFSSCWTDGKALCYLLANFYPEKIDAKVLCCAHHLSGIILAFSPFQLQIFINLALNYTLIKSDFVINFKKFAS</sequence>
<dbReference type="OrthoDB" id="5864185at2759"/>
<feature type="domain" description="Calponin-homology (CH)" evidence="3">
    <location>
        <begin position="426"/>
        <end position="523"/>
    </location>
</feature>
<evidence type="ECO:0000313" key="4">
    <source>
        <dbReference type="EMBL" id="VDK56401.1"/>
    </source>
</evidence>
<dbReference type="EMBL" id="UYRR01032660">
    <property type="protein sequence ID" value="VDK56401.1"/>
    <property type="molecule type" value="Genomic_DNA"/>
</dbReference>
<dbReference type="PROSITE" id="PS50021">
    <property type="entry name" value="CH"/>
    <property type="match status" value="1"/>
</dbReference>
<feature type="region of interest" description="Disordered" evidence="2">
    <location>
        <begin position="1"/>
        <end position="193"/>
    </location>
</feature>
<feature type="compositionally biased region" description="Low complexity" evidence="2">
    <location>
        <begin position="36"/>
        <end position="69"/>
    </location>
</feature>
<dbReference type="WBParaSite" id="ASIM_0001650601-mRNA-1">
    <property type="protein sequence ID" value="ASIM_0001650601-mRNA-1"/>
    <property type="gene ID" value="ASIM_0001650601"/>
</dbReference>
<name>A0A0M3K6B5_ANISI</name>
<evidence type="ECO:0000256" key="1">
    <source>
        <dbReference type="SAM" id="Coils"/>
    </source>
</evidence>
<protein>
    <submittedName>
        <fullName evidence="6">Calponin-homology (CH) domain-containing protein</fullName>
    </submittedName>
</protein>
<dbReference type="PANTHER" id="PTHR23167:SF46">
    <property type="entry name" value="EPS15 HOMOLOGY DOMAIN CONTAINING PROTEIN-BINDING PROTEIN 1, ISOFORM F"/>
    <property type="match status" value="1"/>
</dbReference>
<evidence type="ECO:0000259" key="3">
    <source>
        <dbReference type="PROSITE" id="PS50021"/>
    </source>
</evidence>
<gene>
    <name evidence="4" type="ORF">ASIM_LOCUS15913</name>
</gene>
<reference evidence="4 5" key="2">
    <citation type="submission" date="2018-11" db="EMBL/GenBank/DDBJ databases">
        <authorList>
            <consortium name="Pathogen Informatics"/>
        </authorList>
    </citation>
    <scope>NUCLEOTIDE SEQUENCE [LARGE SCALE GENOMIC DNA]</scope>
</reference>
<feature type="coiled-coil region" evidence="1">
    <location>
        <begin position="234"/>
        <end position="261"/>
    </location>
</feature>
<dbReference type="Pfam" id="PF00307">
    <property type="entry name" value="CH"/>
    <property type="match status" value="1"/>
</dbReference>
<feature type="coiled-coil region" evidence="1">
    <location>
        <begin position="294"/>
        <end position="388"/>
    </location>
</feature>
<evidence type="ECO:0000313" key="6">
    <source>
        <dbReference type="WBParaSite" id="ASIM_0001650601-mRNA-1"/>
    </source>
</evidence>
<evidence type="ECO:0000256" key="2">
    <source>
        <dbReference type="SAM" id="MobiDB-lite"/>
    </source>
</evidence>
<feature type="compositionally biased region" description="Basic residues" evidence="2">
    <location>
        <begin position="26"/>
        <end position="35"/>
    </location>
</feature>
<feature type="compositionally biased region" description="Basic and acidic residues" evidence="2">
    <location>
        <begin position="127"/>
        <end position="142"/>
    </location>
</feature>
<dbReference type="Gene3D" id="1.10.418.10">
    <property type="entry name" value="Calponin-like domain"/>
    <property type="match status" value="1"/>
</dbReference>
<proteinExistence type="predicted"/>
<dbReference type="Proteomes" id="UP000267096">
    <property type="component" value="Unassembled WGS sequence"/>
</dbReference>
<keyword evidence="1" id="KW-0175">Coiled coil</keyword>
<dbReference type="AlphaFoldDB" id="A0A0M3K6B5"/>
<keyword evidence="5" id="KW-1185">Reference proteome</keyword>
<dbReference type="PANTHER" id="PTHR23167">
    <property type="entry name" value="CALPONIN HOMOLOGY DOMAIN-CONTAINING PROTEIN DDB_G0272472-RELATED"/>
    <property type="match status" value="1"/>
</dbReference>
<feature type="compositionally biased region" description="Low complexity" evidence="2">
    <location>
        <begin position="97"/>
        <end position="126"/>
    </location>
</feature>
<dbReference type="InterPro" id="IPR001715">
    <property type="entry name" value="CH_dom"/>
</dbReference>